<keyword evidence="25" id="KW-1185">Reference proteome</keyword>
<dbReference type="STRING" id="1182543.W9WYD6"/>
<keyword evidence="8" id="KW-1000">Mitochondrion outer membrane</keyword>
<dbReference type="PROSITE" id="PS51384">
    <property type="entry name" value="FAD_FR"/>
    <property type="match status" value="1"/>
</dbReference>
<evidence type="ECO:0000256" key="2">
    <source>
        <dbReference type="ARBA" id="ARBA00001974"/>
    </source>
</evidence>
<keyword evidence="13" id="KW-1133">Transmembrane helix</keyword>
<dbReference type="OrthoDB" id="1856718at2759"/>
<evidence type="ECO:0000313" key="25">
    <source>
        <dbReference type="Proteomes" id="UP000019471"/>
    </source>
</evidence>
<accession>W9WYD6</accession>
<keyword evidence="6" id="KW-0288">FMN</keyword>
<keyword evidence="7" id="KW-0812">Transmembrane</keyword>
<keyword evidence="9" id="KW-0256">Endoplasmic reticulum</keyword>
<name>W9WYD6_9EURO</name>
<dbReference type="GO" id="GO:0010181">
    <property type="term" value="F:FMN binding"/>
    <property type="evidence" value="ECO:0007669"/>
    <property type="project" value="TreeGrafter"/>
</dbReference>
<evidence type="ECO:0000256" key="18">
    <source>
        <dbReference type="ARBA" id="ARBA00023136"/>
    </source>
</evidence>
<dbReference type="InterPro" id="IPR017938">
    <property type="entry name" value="Riboflavin_synthase-like_b-brl"/>
</dbReference>
<keyword evidence="10" id="KW-0274">FAD</keyword>
<dbReference type="InterPro" id="IPR023173">
    <property type="entry name" value="NADPH_Cyt_P450_Rdtase_alpha"/>
</dbReference>
<keyword evidence="14" id="KW-0560">Oxidoreductase</keyword>
<gene>
    <name evidence="24" type="ORF">A1O5_11585</name>
</gene>
<feature type="domain" description="FAD-binding FR-type" evidence="23">
    <location>
        <begin position="64"/>
        <end position="302"/>
    </location>
</feature>
<evidence type="ECO:0000256" key="8">
    <source>
        <dbReference type="ARBA" id="ARBA00022787"/>
    </source>
</evidence>
<evidence type="ECO:0000259" key="23">
    <source>
        <dbReference type="PROSITE" id="PS51384"/>
    </source>
</evidence>
<dbReference type="PANTHER" id="PTHR19384">
    <property type="entry name" value="NITRIC OXIDE SYNTHASE-RELATED"/>
    <property type="match status" value="1"/>
</dbReference>
<dbReference type="Gene3D" id="1.20.990.10">
    <property type="entry name" value="NADPH-cytochrome p450 Reductase, Chain A, domain 3"/>
    <property type="match status" value="1"/>
</dbReference>
<protein>
    <recommendedName>
        <fullName evidence="21">NADPH--hemoprotein reductase</fullName>
        <ecNumber evidence="21">1.6.2.4</ecNumber>
    </recommendedName>
</protein>
<comment type="catalytic activity">
    <reaction evidence="22">
        <text>2 oxidized [cytochrome P450] + NADPH = 2 reduced [cytochrome P450] + NADP(+) + H(+)</text>
        <dbReference type="Rhea" id="RHEA:24040"/>
        <dbReference type="Rhea" id="RHEA-COMP:14627"/>
        <dbReference type="Rhea" id="RHEA-COMP:14628"/>
        <dbReference type="ChEBI" id="CHEBI:15378"/>
        <dbReference type="ChEBI" id="CHEBI:55376"/>
        <dbReference type="ChEBI" id="CHEBI:57783"/>
        <dbReference type="ChEBI" id="CHEBI:58349"/>
        <dbReference type="ChEBI" id="CHEBI:60344"/>
        <dbReference type="EC" id="1.6.2.4"/>
    </reaction>
</comment>
<keyword evidence="12" id="KW-0752">Steroid biosynthesis</keyword>
<dbReference type="GO" id="GO:0016126">
    <property type="term" value="P:sterol biosynthetic process"/>
    <property type="evidence" value="ECO:0007669"/>
    <property type="project" value="UniProtKB-KW"/>
</dbReference>
<organism evidence="24 25">
    <name type="scientific">Cladophialophora psammophila CBS 110553</name>
    <dbReference type="NCBI Taxonomy" id="1182543"/>
    <lineage>
        <taxon>Eukaryota</taxon>
        <taxon>Fungi</taxon>
        <taxon>Dikarya</taxon>
        <taxon>Ascomycota</taxon>
        <taxon>Pezizomycotina</taxon>
        <taxon>Eurotiomycetes</taxon>
        <taxon>Chaetothyriomycetidae</taxon>
        <taxon>Chaetothyriales</taxon>
        <taxon>Herpotrichiellaceae</taxon>
        <taxon>Cladophialophora</taxon>
    </lineage>
</organism>
<reference evidence="24 25" key="1">
    <citation type="submission" date="2013-03" db="EMBL/GenBank/DDBJ databases">
        <title>The Genome Sequence of Cladophialophora psammophila CBS 110553.</title>
        <authorList>
            <consortium name="The Broad Institute Genomics Platform"/>
            <person name="Cuomo C."/>
            <person name="de Hoog S."/>
            <person name="Gorbushina A."/>
            <person name="Walker B."/>
            <person name="Young S.K."/>
            <person name="Zeng Q."/>
            <person name="Gargeya S."/>
            <person name="Fitzgerald M."/>
            <person name="Haas B."/>
            <person name="Abouelleil A."/>
            <person name="Allen A.W."/>
            <person name="Alvarado L."/>
            <person name="Arachchi H.M."/>
            <person name="Berlin A.M."/>
            <person name="Chapman S.B."/>
            <person name="Gainer-Dewar J."/>
            <person name="Goldberg J."/>
            <person name="Griggs A."/>
            <person name="Gujja S."/>
            <person name="Hansen M."/>
            <person name="Howarth C."/>
            <person name="Imamovic A."/>
            <person name="Ireland A."/>
            <person name="Larimer J."/>
            <person name="McCowan C."/>
            <person name="Murphy C."/>
            <person name="Pearson M."/>
            <person name="Poon T.W."/>
            <person name="Priest M."/>
            <person name="Roberts A."/>
            <person name="Saif S."/>
            <person name="Shea T."/>
            <person name="Sisk P."/>
            <person name="Sykes S."/>
            <person name="Wortman J."/>
            <person name="Nusbaum C."/>
            <person name="Birren B."/>
        </authorList>
    </citation>
    <scope>NUCLEOTIDE SEQUENCE [LARGE SCALE GENOMIC DNA]</scope>
    <source>
        <strain evidence="24 25">CBS 110553</strain>
    </source>
</reference>
<evidence type="ECO:0000256" key="20">
    <source>
        <dbReference type="ARBA" id="ARBA00023221"/>
    </source>
</evidence>
<dbReference type="GO" id="GO:0005829">
    <property type="term" value="C:cytosol"/>
    <property type="evidence" value="ECO:0007669"/>
    <property type="project" value="TreeGrafter"/>
</dbReference>
<dbReference type="Gene3D" id="3.40.50.80">
    <property type="entry name" value="Nucleotide-binding domain of ferredoxin-NADP reductase (FNR) module"/>
    <property type="match status" value="2"/>
</dbReference>
<dbReference type="InterPro" id="IPR001709">
    <property type="entry name" value="Flavoprot_Pyr_Nucl_cyt_Rdtase"/>
</dbReference>
<dbReference type="HOGENOM" id="CLU_001570_17_3_1"/>
<evidence type="ECO:0000256" key="11">
    <source>
        <dbReference type="ARBA" id="ARBA00022857"/>
    </source>
</evidence>
<evidence type="ECO:0000256" key="3">
    <source>
        <dbReference type="ARBA" id="ARBA00022475"/>
    </source>
</evidence>
<dbReference type="SUPFAM" id="SSF63380">
    <property type="entry name" value="Riboflavin synthase domain-like"/>
    <property type="match status" value="1"/>
</dbReference>
<evidence type="ECO:0000256" key="21">
    <source>
        <dbReference type="ARBA" id="ARBA00023797"/>
    </source>
</evidence>
<proteinExistence type="predicted"/>
<dbReference type="InterPro" id="IPR039261">
    <property type="entry name" value="FNR_nucleotide-bd"/>
</dbReference>
<evidence type="ECO:0000256" key="13">
    <source>
        <dbReference type="ARBA" id="ARBA00022989"/>
    </source>
</evidence>
<keyword evidence="19" id="KW-1207">Sterol metabolism</keyword>
<dbReference type="SUPFAM" id="SSF52343">
    <property type="entry name" value="Ferredoxin reductase-like, C-terminal NADP-linked domain"/>
    <property type="match status" value="1"/>
</dbReference>
<dbReference type="InterPro" id="IPR001433">
    <property type="entry name" value="OxRdtase_FAD/NAD-bd"/>
</dbReference>
<comment type="cofactor">
    <cofactor evidence="2">
        <name>FAD</name>
        <dbReference type="ChEBI" id="CHEBI:57692"/>
    </cofactor>
</comment>
<keyword evidence="17" id="KW-0496">Mitochondrion</keyword>
<dbReference type="Gene3D" id="2.40.30.10">
    <property type="entry name" value="Translation factors"/>
    <property type="match status" value="2"/>
</dbReference>
<keyword evidence="3" id="KW-1003">Cell membrane</keyword>
<dbReference type="Pfam" id="PF00175">
    <property type="entry name" value="NAD_binding_1"/>
    <property type="match status" value="1"/>
</dbReference>
<evidence type="ECO:0000256" key="12">
    <source>
        <dbReference type="ARBA" id="ARBA00022955"/>
    </source>
</evidence>
<dbReference type="Pfam" id="PF00667">
    <property type="entry name" value="FAD_binding_1"/>
    <property type="match status" value="1"/>
</dbReference>
<dbReference type="GO" id="GO:0003958">
    <property type="term" value="F:NADPH-hemoprotein reductase activity"/>
    <property type="evidence" value="ECO:0007669"/>
    <property type="project" value="UniProtKB-EC"/>
</dbReference>
<dbReference type="InterPro" id="IPR017927">
    <property type="entry name" value="FAD-bd_FR_type"/>
</dbReference>
<evidence type="ECO:0000256" key="17">
    <source>
        <dbReference type="ARBA" id="ARBA00023128"/>
    </source>
</evidence>
<keyword evidence="5" id="KW-0285">Flavoprotein</keyword>
<keyword evidence="16" id="KW-0443">Lipid metabolism</keyword>
<evidence type="ECO:0000256" key="6">
    <source>
        <dbReference type="ARBA" id="ARBA00022643"/>
    </source>
</evidence>
<evidence type="ECO:0000256" key="4">
    <source>
        <dbReference type="ARBA" id="ARBA00022516"/>
    </source>
</evidence>
<dbReference type="GO" id="GO:0050660">
    <property type="term" value="F:flavin adenine dinucleotide binding"/>
    <property type="evidence" value="ECO:0007669"/>
    <property type="project" value="TreeGrafter"/>
</dbReference>
<dbReference type="RefSeq" id="XP_007750347.1">
    <property type="nucleotide sequence ID" value="XM_007752157.1"/>
</dbReference>
<comment type="caution">
    <text evidence="24">The sequence shown here is derived from an EMBL/GenBank/DDBJ whole genome shotgun (WGS) entry which is preliminary data.</text>
</comment>
<evidence type="ECO:0000256" key="10">
    <source>
        <dbReference type="ARBA" id="ARBA00022827"/>
    </source>
</evidence>
<dbReference type="PRINTS" id="PR00371">
    <property type="entry name" value="FPNCR"/>
</dbReference>
<dbReference type="PANTHER" id="PTHR19384:SF17">
    <property type="entry name" value="NADPH--CYTOCHROME P450 REDUCTASE"/>
    <property type="match status" value="1"/>
</dbReference>
<evidence type="ECO:0000256" key="7">
    <source>
        <dbReference type="ARBA" id="ARBA00022692"/>
    </source>
</evidence>
<dbReference type="AlphaFoldDB" id="W9WYD6"/>
<evidence type="ECO:0000256" key="9">
    <source>
        <dbReference type="ARBA" id="ARBA00022824"/>
    </source>
</evidence>
<dbReference type="EC" id="1.6.2.4" evidence="21"/>
<evidence type="ECO:0000256" key="16">
    <source>
        <dbReference type="ARBA" id="ARBA00023098"/>
    </source>
</evidence>
<evidence type="ECO:0000256" key="19">
    <source>
        <dbReference type="ARBA" id="ARBA00023166"/>
    </source>
</evidence>
<keyword evidence="11" id="KW-0521">NADP</keyword>
<dbReference type="Proteomes" id="UP000019471">
    <property type="component" value="Unassembled WGS sequence"/>
</dbReference>
<dbReference type="GeneID" id="19196274"/>
<evidence type="ECO:0000256" key="1">
    <source>
        <dbReference type="ARBA" id="ARBA00001917"/>
    </source>
</evidence>
<sequence length="464" mass="51983">MAWKDPMWEALAKEMNLTECTAVYGPVFTVAERNDLTKSSTMVYLEEPNKLQLQGVLRTPFDSHNPFPAPVVVSRQIFKTKDRSCLHMEFDLTGSCLCYHTGDHVSIMPVNSGIEVDRFLRVFGLESKCDTVIDVKAIERTVRVAFPVPTTYDTIVRYRLEIGAPVSRQFIQQLSSYAPTSDTKAEMEKLGADKDYSHNQLTERQLNIPQALELVAKGAPWEKVPFSMLLESLLALKLRIYSISSSSLAMKDRLTITTKVETHPIASTNLFFKGVATNYLLALEQKQNNVSDQDPYAGTYTVHSPRKHYDGLRASLYIRPSTFRLPNSSTTPIIMVGPGTGVAPFRAFVQERAEQKKSGHAIGLTMLFFGCRNQKEDFIYEEEWASAGKKVYVQDKIRLFGAEISSLLTEDAHLYVCGDASMAKNVSGLLQHILSEQRAVSLAEAAAIIKQMRAANPYQEDAWS</sequence>
<keyword evidence="20" id="KW-0753">Steroid metabolism</keyword>
<keyword evidence="18" id="KW-0472">Membrane</keyword>
<dbReference type="eggNOG" id="KOG1158">
    <property type="taxonomic scope" value="Eukaryota"/>
</dbReference>
<dbReference type="InterPro" id="IPR003097">
    <property type="entry name" value="CysJ-like_FAD-binding"/>
</dbReference>
<evidence type="ECO:0000256" key="5">
    <source>
        <dbReference type="ARBA" id="ARBA00022630"/>
    </source>
</evidence>
<keyword evidence="4" id="KW-0444">Lipid biosynthesis</keyword>
<evidence type="ECO:0000256" key="22">
    <source>
        <dbReference type="ARBA" id="ARBA00049342"/>
    </source>
</evidence>
<evidence type="ECO:0000256" key="14">
    <source>
        <dbReference type="ARBA" id="ARBA00023002"/>
    </source>
</evidence>
<keyword evidence="15" id="KW-0756">Sterol biosynthesis</keyword>
<dbReference type="FunFam" id="1.20.990.10:FF:000009">
    <property type="entry name" value="NADPH--cytochrome P450 reductase"/>
    <property type="match status" value="1"/>
</dbReference>
<evidence type="ECO:0000256" key="15">
    <source>
        <dbReference type="ARBA" id="ARBA00023011"/>
    </source>
</evidence>
<evidence type="ECO:0000313" key="24">
    <source>
        <dbReference type="EMBL" id="EXJ63264.1"/>
    </source>
</evidence>
<dbReference type="EMBL" id="AMGX01000027">
    <property type="protein sequence ID" value="EXJ63264.1"/>
    <property type="molecule type" value="Genomic_DNA"/>
</dbReference>
<comment type="cofactor">
    <cofactor evidence="1">
        <name>FMN</name>
        <dbReference type="ChEBI" id="CHEBI:58210"/>
    </cofactor>
</comment>